<accession>A0A5B6X1I6</accession>
<keyword evidence="2" id="KW-1185">Reference proteome</keyword>
<protein>
    <submittedName>
        <fullName evidence="1">DNA/RNA polymerases superfamily protein</fullName>
    </submittedName>
</protein>
<dbReference type="AlphaFoldDB" id="A0A5B6X1I6"/>
<dbReference type="PANTHER" id="PTHR46148">
    <property type="entry name" value="CHROMO DOMAIN-CONTAINING PROTEIN"/>
    <property type="match status" value="1"/>
</dbReference>
<proteinExistence type="predicted"/>
<organism evidence="1 2">
    <name type="scientific">Gossypium australe</name>
    <dbReference type="NCBI Taxonomy" id="47621"/>
    <lineage>
        <taxon>Eukaryota</taxon>
        <taxon>Viridiplantae</taxon>
        <taxon>Streptophyta</taxon>
        <taxon>Embryophyta</taxon>
        <taxon>Tracheophyta</taxon>
        <taxon>Spermatophyta</taxon>
        <taxon>Magnoliopsida</taxon>
        <taxon>eudicotyledons</taxon>
        <taxon>Gunneridae</taxon>
        <taxon>Pentapetalae</taxon>
        <taxon>rosids</taxon>
        <taxon>malvids</taxon>
        <taxon>Malvales</taxon>
        <taxon>Malvaceae</taxon>
        <taxon>Malvoideae</taxon>
        <taxon>Gossypium</taxon>
    </lineage>
</organism>
<dbReference type="Proteomes" id="UP000325315">
    <property type="component" value="Unassembled WGS sequence"/>
</dbReference>
<evidence type="ECO:0000313" key="1">
    <source>
        <dbReference type="EMBL" id="KAA3487593.1"/>
    </source>
</evidence>
<gene>
    <name evidence="1" type="ORF">EPI10_031408</name>
</gene>
<reference evidence="2" key="1">
    <citation type="journal article" date="2019" name="Plant Biotechnol. J.">
        <title>Genome sequencing of the Australian wild diploid species Gossypium australe highlights disease resistance and delayed gland morphogenesis.</title>
        <authorList>
            <person name="Cai Y."/>
            <person name="Cai X."/>
            <person name="Wang Q."/>
            <person name="Wang P."/>
            <person name="Zhang Y."/>
            <person name="Cai C."/>
            <person name="Xu Y."/>
            <person name="Wang K."/>
            <person name="Zhou Z."/>
            <person name="Wang C."/>
            <person name="Geng S."/>
            <person name="Li B."/>
            <person name="Dong Q."/>
            <person name="Hou Y."/>
            <person name="Wang H."/>
            <person name="Ai P."/>
            <person name="Liu Z."/>
            <person name="Yi F."/>
            <person name="Sun M."/>
            <person name="An G."/>
            <person name="Cheng J."/>
            <person name="Zhang Y."/>
            <person name="Shi Q."/>
            <person name="Xie Y."/>
            <person name="Shi X."/>
            <person name="Chang Y."/>
            <person name="Huang F."/>
            <person name="Chen Y."/>
            <person name="Hong S."/>
            <person name="Mi L."/>
            <person name="Sun Q."/>
            <person name="Zhang L."/>
            <person name="Zhou B."/>
            <person name="Peng R."/>
            <person name="Zhang X."/>
            <person name="Liu F."/>
        </authorList>
    </citation>
    <scope>NUCLEOTIDE SEQUENCE [LARGE SCALE GENOMIC DNA]</scope>
    <source>
        <strain evidence="2">cv. PA1801</strain>
    </source>
</reference>
<evidence type="ECO:0000313" key="2">
    <source>
        <dbReference type="Proteomes" id="UP000325315"/>
    </source>
</evidence>
<dbReference type="PANTHER" id="PTHR46148:SF44">
    <property type="entry name" value="GAG-POL POLYPROTEIN"/>
    <property type="match status" value="1"/>
</dbReference>
<name>A0A5B6X1I6_9ROSI</name>
<comment type="caution">
    <text evidence="1">The sequence shown here is derived from an EMBL/GenBank/DDBJ whole genome shotgun (WGS) entry which is preliminary data.</text>
</comment>
<dbReference type="OrthoDB" id="1909122at2759"/>
<dbReference type="EMBL" id="SMMG02000001">
    <property type="protein sequence ID" value="KAA3487593.1"/>
    <property type="molecule type" value="Genomic_DNA"/>
</dbReference>
<sequence length="182" mass="21598">MIVTPLTILLWKDVRSDFSLERLTEFYINDIVRLHGVPLSIVTDRDDQPEQTIQILKDILRCCVLEFYGSWEQYLPLIKDLIELGENKLHGVVLIKDTEQEVKLIRDCLKAVFDRQKSYIDLKRKDIEFKIDDKVFHVSIFRKYWPDPSSVIALSEIEARSDMTYEEEPIRILTREVKELRN</sequence>